<keyword evidence="4" id="KW-1185">Reference proteome</keyword>
<reference evidence="4" key="1">
    <citation type="journal article" date="2019" name="Int. J. Syst. Evol. Microbiol.">
        <title>The Global Catalogue of Microorganisms (GCM) 10K type strain sequencing project: providing services to taxonomists for standard genome sequencing and annotation.</title>
        <authorList>
            <consortium name="The Broad Institute Genomics Platform"/>
            <consortium name="The Broad Institute Genome Sequencing Center for Infectious Disease"/>
            <person name="Wu L."/>
            <person name="Ma J."/>
        </authorList>
    </citation>
    <scope>NUCLEOTIDE SEQUENCE [LARGE SCALE GENOMIC DNA]</scope>
    <source>
        <strain evidence="4">JCM 15421</strain>
    </source>
</reference>
<dbReference type="SUPFAM" id="SSF56601">
    <property type="entry name" value="beta-lactamase/transpeptidase-like"/>
    <property type="match status" value="1"/>
</dbReference>
<dbReference type="InterPro" id="IPR050491">
    <property type="entry name" value="AmpC-like"/>
</dbReference>
<evidence type="ECO:0000313" key="4">
    <source>
        <dbReference type="Proteomes" id="UP001501523"/>
    </source>
</evidence>
<dbReference type="EMBL" id="BAAAEU010000006">
    <property type="protein sequence ID" value="GAA0711487.1"/>
    <property type="molecule type" value="Genomic_DNA"/>
</dbReference>
<sequence>MIRAALAFPLLYASFAIATDTVGPEQAKRIDADVEIILHRTATPGATVAIAEHGHIVYSNAYGLRDRERHLPATVGTYYEIGSITKQFTAAAILQLQEAGKLHIDDKLAAFLPAAPHANEVTLRQLLSHTSGLPEYLDGPDIEQDATKPATFDQVMARIAGKPLDFEPGSRWSYSNTGYILLGRVIEVLSHESYRHYVQTHLLGPAGMTHTFTGGDETHLPNMAIGYRHKNERIERAPTISDTFGWSAGFLVSTVSDLEKWNDALMNGRIVTPADYASMSTSVKTTKQGDAGYGFGLFVDSVGEQPRVGHTGGSFGFTTANEYFPKQGVQIIAFTNNGDNPEPGEMITSAVFNVLFPDIAAAAVRPAADEDKRATADAKAFFVQLQHGTEDSSRLGPKLEAKMKAGLAERFARQLGPYGAPEQFVFKGQRSDAKLRWLDYLVTFGPGSSLKFAVGLDVEGKIASLSLG</sequence>
<dbReference type="PANTHER" id="PTHR46825">
    <property type="entry name" value="D-ALANYL-D-ALANINE-CARBOXYPEPTIDASE/ENDOPEPTIDASE AMPH"/>
    <property type="match status" value="1"/>
</dbReference>
<protein>
    <recommendedName>
        <fullName evidence="2">Beta-lactamase-related domain-containing protein</fullName>
    </recommendedName>
</protein>
<dbReference type="PANTHER" id="PTHR46825:SF9">
    <property type="entry name" value="BETA-LACTAMASE-RELATED DOMAIN-CONTAINING PROTEIN"/>
    <property type="match status" value="1"/>
</dbReference>
<dbReference type="Pfam" id="PF00144">
    <property type="entry name" value="Beta-lactamase"/>
    <property type="match status" value="1"/>
</dbReference>
<dbReference type="Proteomes" id="UP001501523">
    <property type="component" value="Unassembled WGS sequence"/>
</dbReference>
<feature type="domain" description="Beta-lactamase-related" evidence="2">
    <location>
        <begin position="39"/>
        <end position="347"/>
    </location>
</feature>
<comment type="caution">
    <text evidence="3">The sequence shown here is derived from an EMBL/GenBank/DDBJ whole genome shotgun (WGS) entry which is preliminary data.</text>
</comment>
<name>A0ABP3TLF2_9GAMM</name>
<feature type="signal peptide" evidence="1">
    <location>
        <begin position="1"/>
        <end position="18"/>
    </location>
</feature>
<evidence type="ECO:0000313" key="3">
    <source>
        <dbReference type="EMBL" id="GAA0711487.1"/>
    </source>
</evidence>
<accession>A0ABP3TLF2</accession>
<gene>
    <name evidence="3" type="ORF">GCM10009105_13420</name>
</gene>
<dbReference type="RefSeq" id="WP_343788478.1">
    <property type="nucleotide sequence ID" value="NZ_BAAAEU010000006.1"/>
</dbReference>
<dbReference type="InterPro" id="IPR001466">
    <property type="entry name" value="Beta-lactam-related"/>
</dbReference>
<evidence type="ECO:0000259" key="2">
    <source>
        <dbReference type="Pfam" id="PF00144"/>
    </source>
</evidence>
<organism evidence="3 4">
    <name type="scientific">Dokdonella soli</name>
    <dbReference type="NCBI Taxonomy" id="529810"/>
    <lineage>
        <taxon>Bacteria</taxon>
        <taxon>Pseudomonadati</taxon>
        <taxon>Pseudomonadota</taxon>
        <taxon>Gammaproteobacteria</taxon>
        <taxon>Lysobacterales</taxon>
        <taxon>Rhodanobacteraceae</taxon>
        <taxon>Dokdonella</taxon>
    </lineage>
</organism>
<evidence type="ECO:0000256" key="1">
    <source>
        <dbReference type="SAM" id="SignalP"/>
    </source>
</evidence>
<keyword evidence="1" id="KW-0732">Signal</keyword>
<feature type="chain" id="PRO_5046847328" description="Beta-lactamase-related domain-containing protein" evidence="1">
    <location>
        <begin position="19"/>
        <end position="468"/>
    </location>
</feature>
<dbReference type="Gene3D" id="3.40.710.10">
    <property type="entry name" value="DD-peptidase/beta-lactamase superfamily"/>
    <property type="match status" value="1"/>
</dbReference>
<dbReference type="InterPro" id="IPR012338">
    <property type="entry name" value="Beta-lactam/transpept-like"/>
</dbReference>
<proteinExistence type="predicted"/>